<protein>
    <recommendedName>
        <fullName evidence="6">RNA polymerase sigma factor</fullName>
    </recommendedName>
</protein>
<dbReference type="PANTHER" id="PTHR43133:SF46">
    <property type="entry name" value="RNA POLYMERASE SIGMA-70 FACTOR ECF SUBFAMILY"/>
    <property type="match status" value="1"/>
</dbReference>
<accession>A0A4R6WDR9</accession>
<dbReference type="AlphaFoldDB" id="A0A4R6WDR9"/>
<dbReference type="InterPro" id="IPR013325">
    <property type="entry name" value="RNA_pol_sigma_r2"/>
</dbReference>
<gene>
    <name evidence="9" type="ORF">CLV99_1841</name>
</gene>
<comment type="caution">
    <text evidence="9">The sequence shown here is derived from an EMBL/GenBank/DDBJ whole genome shotgun (WGS) entry which is preliminary data.</text>
</comment>
<dbReference type="EMBL" id="SNYV01000013">
    <property type="protein sequence ID" value="TDQ77873.1"/>
    <property type="molecule type" value="Genomic_DNA"/>
</dbReference>
<dbReference type="InterPro" id="IPR013324">
    <property type="entry name" value="RNA_pol_sigma_r3/r4-like"/>
</dbReference>
<name>A0A4R6WDR9_9SPHI</name>
<dbReference type="InterPro" id="IPR013249">
    <property type="entry name" value="RNA_pol_sigma70_r4_t2"/>
</dbReference>
<dbReference type="Gene3D" id="1.10.10.10">
    <property type="entry name" value="Winged helix-like DNA-binding domain superfamily/Winged helix DNA-binding domain"/>
    <property type="match status" value="1"/>
</dbReference>
<sequence>MKSAFFILKQLQKGNQLAFRELYSNFSAQIYQLAFNILREVIYAEEIVQDTFLEVWNGRQNIDCDANIEAYLYVICRNKSFNKLKQIKREQALFAPLQECNNPSSDAEENNRKESELREQLEIIIQKLPDRRQLIFRRSRLEGFSHKEIALDLDISVQTVKNQMATALKFIRDELQKDNKNFTI</sequence>
<evidence type="ECO:0000256" key="3">
    <source>
        <dbReference type="ARBA" id="ARBA00023082"/>
    </source>
</evidence>
<evidence type="ECO:0000256" key="2">
    <source>
        <dbReference type="ARBA" id="ARBA00023015"/>
    </source>
</evidence>
<dbReference type="Gene3D" id="1.10.1740.10">
    <property type="match status" value="1"/>
</dbReference>
<evidence type="ECO:0000313" key="10">
    <source>
        <dbReference type="Proteomes" id="UP000295292"/>
    </source>
</evidence>
<keyword evidence="5 6" id="KW-0804">Transcription</keyword>
<dbReference type="SUPFAM" id="SSF88946">
    <property type="entry name" value="Sigma2 domain of RNA polymerase sigma factors"/>
    <property type="match status" value="1"/>
</dbReference>
<dbReference type="OrthoDB" id="659577at2"/>
<dbReference type="RefSeq" id="WP_133584145.1">
    <property type="nucleotide sequence ID" value="NZ_SNYV01000013.1"/>
</dbReference>
<organism evidence="9 10">
    <name type="scientific">Sphingobacterium yanglingense</name>
    <dbReference type="NCBI Taxonomy" id="1437280"/>
    <lineage>
        <taxon>Bacteria</taxon>
        <taxon>Pseudomonadati</taxon>
        <taxon>Bacteroidota</taxon>
        <taxon>Sphingobacteriia</taxon>
        <taxon>Sphingobacteriales</taxon>
        <taxon>Sphingobacteriaceae</taxon>
        <taxon>Sphingobacterium</taxon>
    </lineage>
</organism>
<keyword evidence="10" id="KW-1185">Reference proteome</keyword>
<dbReference type="Pfam" id="PF04542">
    <property type="entry name" value="Sigma70_r2"/>
    <property type="match status" value="1"/>
</dbReference>
<dbReference type="InterPro" id="IPR014284">
    <property type="entry name" value="RNA_pol_sigma-70_dom"/>
</dbReference>
<reference evidence="9 10" key="1">
    <citation type="submission" date="2019-03" db="EMBL/GenBank/DDBJ databases">
        <title>Genomic Encyclopedia of Archaeal and Bacterial Type Strains, Phase II (KMG-II): from individual species to whole genera.</title>
        <authorList>
            <person name="Goeker M."/>
        </authorList>
    </citation>
    <scope>NUCLEOTIDE SEQUENCE [LARGE SCALE GENOMIC DNA]</scope>
    <source>
        <strain evidence="9 10">DSM 28353</strain>
    </source>
</reference>
<dbReference type="InterPro" id="IPR007627">
    <property type="entry name" value="RNA_pol_sigma70_r2"/>
</dbReference>
<evidence type="ECO:0000256" key="6">
    <source>
        <dbReference type="RuleBase" id="RU000716"/>
    </source>
</evidence>
<evidence type="ECO:0000256" key="1">
    <source>
        <dbReference type="ARBA" id="ARBA00010641"/>
    </source>
</evidence>
<proteinExistence type="inferred from homology"/>
<dbReference type="InterPro" id="IPR014327">
    <property type="entry name" value="RNA_pol_sigma70_bacteroid"/>
</dbReference>
<keyword evidence="2 6" id="KW-0805">Transcription regulation</keyword>
<dbReference type="GO" id="GO:0016987">
    <property type="term" value="F:sigma factor activity"/>
    <property type="evidence" value="ECO:0007669"/>
    <property type="project" value="UniProtKB-KW"/>
</dbReference>
<dbReference type="Proteomes" id="UP000295292">
    <property type="component" value="Unassembled WGS sequence"/>
</dbReference>
<evidence type="ECO:0000313" key="9">
    <source>
        <dbReference type="EMBL" id="TDQ77873.1"/>
    </source>
</evidence>
<dbReference type="InterPro" id="IPR000838">
    <property type="entry name" value="RNA_pol_sigma70_ECF_CS"/>
</dbReference>
<dbReference type="GO" id="GO:0006352">
    <property type="term" value="P:DNA-templated transcription initiation"/>
    <property type="evidence" value="ECO:0007669"/>
    <property type="project" value="InterPro"/>
</dbReference>
<dbReference type="InterPro" id="IPR039425">
    <property type="entry name" value="RNA_pol_sigma-70-like"/>
</dbReference>
<dbReference type="InterPro" id="IPR036388">
    <property type="entry name" value="WH-like_DNA-bd_sf"/>
</dbReference>
<dbReference type="NCBIfam" id="TIGR02985">
    <property type="entry name" value="Sig70_bacteroi1"/>
    <property type="match status" value="1"/>
</dbReference>
<evidence type="ECO:0000259" key="7">
    <source>
        <dbReference type="Pfam" id="PF04542"/>
    </source>
</evidence>
<feature type="domain" description="RNA polymerase sigma factor 70 region 4 type 2" evidence="8">
    <location>
        <begin position="120"/>
        <end position="170"/>
    </location>
</feature>
<feature type="domain" description="RNA polymerase sigma-70 region 2" evidence="7">
    <location>
        <begin position="22"/>
        <end position="89"/>
    </location>
</feature>
<dbReference type="NCBIfam" id="TIGR02937">
    <property type="entry name" value="sigma70-ECF"/>
    <property type="match status" value="1"/>
</dbReference>
<keyword evidence="3 6" id="KW-0731">Sigma factor</keyword>
<evidence type="ECO:0000256" key="4">
    <source>
        <dbReference type="ARBA" id="ARBA00023125"/>
    </source>
</evidence>
<keyword evidence="4 6" id="KW-0238">DNA-binding</keyword>
<comment type="similarity">
    <text evidence="1 6">Belongs to the sigma-70 factor family. ECF subfamily.</text>
</comment>
<dbReference type="GO" id="GO:0003677">
    <property type="term" value="F:DNA binding"/>
    <property type="evidence" value="ECO:0007669"/>
    <property type="project" value="UniProtKB-KW"/>
</dbReference>
<dbReference type="SUPFAM" id="SSF88659">
    <property type="entry name" value="Sigma3 and sigma4 domains of RNA polymerase sigma factors"/>
    <property type="match status" value="1"/>
</dbReference>
<dbReference type="Pfam" id="PF08281">
    <property type="entry name" value="Sigma70_r4_2"/>
    <property type="match status" value="1"/>
</dbReference>
<evidence type="ECO:0000259" key="8">
    <source>
        <dbReference type="Pfam" id="PF08281"/>
    </source>
</evidence>
<evidence type="ECO:0000256" key="5">
    <source>
        <dbReference type="ARBA" id="ARBA00023163"/>
    </source>
</evidence>
<dbReference type="PROSITE" id="PS01063">
    <property type="entry name" value="SIGMA70_ECF"/>
    <property type="match status" value="1"/>
</dbReference>
<dbReference type="PANTHER" id="PTHR43133">
    <property type="entry name" value="RNA POLYMERASE ECF-TYPE SIGMA FACTO"/>
    <property type="match status" value="1"/>
</dbReference>